<organism evidence="3 4">
    <name type="scientific">Lederbergia galactosidilytica</name>
    <dbReference type="NCBI Taxonomy" id="217031"/>
    <lineage>
        <taxon>Bacteria</taxon>
        <taxon>Bacillati</taxon>
        <taxon>Bacillota</taxon>
        <taxon>Bacilli</taxon>
        <taxon>Bacillales</taxon>
        <taxon>Bacillaceae</taxon>
        <taxon>Lederbergia</taxon>
    </lineage>
</organism>
<dbReference type="PATRIC" id="fig|217031.6.peg.4521"/>
<keyword evidence="1" id="KW-0812">Transmembrane</keyword>
<proteinExistence type="predicted"/>
<gene>
    <name evidence="3" type="ORF">ABB05_20800</name>
</gene>
<dbReference type="Proteomes" id="UP000077881">
    <property type="component" value="Unassembled WGS sequence"/>
</dbReference>
<feature type="domain" description="Sporulation stage II protein D amidase enhancer LytB N-terminal" evidence="2">
    <location>
        <begin position="63"/>
        <end position="166"/>
    </location>
</feature>
<dbReference type="InterPro" id="IPR014225">
    <property type="entry name" value="Spore_II_D_firmicutes"/>
</dbReference>
<comment type="caution">
    <text evidence="3">The sequence shown here is derived from an EMBL/GenBank/DDBJ whole genome shotgun (WGS) entry which is preliminary data.</text>
</comment>
<evidence type="ECO:0000313" key="4">
    <source>
        <dbReference type="Proteomes" id="UP000077881"/>
    </source>
</evidence>
<dbReference type="Pfam" id="PF08486">
    <property type="entry name" value="SpoIID"/>
    <property type="match status" value="1"/>
</dbReference>
<accession>A0A177ZIX4</accession>
<dbReference type="OrthoDB" id="9794671at2"/>
<keyword evidence="1" id="KW-0472">Membrane</keyword>
<dbReference type="PANTHER" id="PTHR30032:SF4">
    <property type="entry name" value="AMIDASE ENHANCER"/>
    <property type="match status" value="1"/>
</dbReference>
<dbReference type="RefSeq" id="WP_064468834.1">
    <property type="nucleotide sequence ID" value="NZ_JAGGKH010000010.1"/>
</dbReference>
<dbReference type="EMBL" id="LDJR01000060">
    <property type="protein sequence ID" value="OAK67563.1"/>
    <property type="molecule type" value="Genomic_DNA"/>
</dbReference>
<name>A0A177ZIX4_9BACI</name>
<dbReference type="NCBIfam" id="TIGR02870">
    <property type="entry name" value="spore_II_D"/>
    <property type="match status" value="1"/>
</dbReference>
<evidence type="ECO:0000313" key="3">
    <source>
        <dbReference type="EMBL" id="OAK67563.1"/>
    </source>
</evidence>
<dbReference type="InterPro" id="IPR051922">
    <property type="entry name" value="Bact_Sporulation_Assoc"/>
</dbReference>
<feature type="transmembrane region" description="Helical" evidence="1">
    <location>
        <begin position="7"/>
        <end position="28"/>
    </location>
</feature>
<dbReference type="NCBIfam" id="TIGR02669">
    <property type="entry name" value="SpoIID_LytB"/>
    <property type="match status" value="1"/>
</dbReference>
<dbReference type="AlphaFoldDB" id="A0A177ZIX4"/>
<protein>
    <submittedName>
        <fullName evidence="3">Stage II sporulation protein D</fullName>
    </submittedName>
</protein>
<dbReference type="InterPro" id="IPR013693">
    <property type="entry name" value="SpoIID/LytB_N"/>
</dbReference>
<dbReference type="PANTHER" id="PTHR30032">
    <property type="entry name" value="N-ACETYLMURAMOYL-L-ALANINE AMIDASE-RELATED"/>
    <property type="match status" value="1"/>
</dbReference>
<evidence type="ECO:0000256" key="1">
    <source>
        <dbReference type="SAM" id="Phobius"/>
    </source>
</evidence>
<dbReference type="GO" id="GO:0030435">
    <property type="term" value="P:sporulation resulting in formation of a cellular spore"/>
    <property type="evidence" value="ECO:0007669"/>
    <property type="project" value="InterPro"/>
</dbReference>
<dbReference type="GO" id="GO:0030288">
    <property type="term" value="C:outer membrane-bounded periplasmic space"/>
    <property type="evidence" value="ECO:0007669"/>
    <property type="project" value="TreeGrafter"/>
</dbReference>
<keyword evidence="1" id="KW-1133">Transmembrane helix</keyword>
<dbReference type="InterPro" id="IPR013486">
    <property type="entry name" value="SpoIID/LytB"/>
</dbReference>
<evidence type="ECO:0000259" key="2">
    <source>
        <dbReference type="Pfam" id="PF08486"/>
    </source>
</evidence>
<sequence>MKSIKPILISATLLITLTFIIPSLLVLFSKDEKAVVQEKAKVESPKKETSEVPEPDVAVFRSESKEIETFPLEEYVTGVVAVEMPADFEVEALKAQALAARTYVVNFLLQTDDNSVPEGANITDTVTHQVFKNQDELKELWGKDFDWKYKKVSEAVQATKGEILTYKDKPITASFFSTSNGYTENAEEYWKDKIPYLKSVESPWDSKAPNFESEKKIPVKEFENLLGVSIGSQKEVGKITSKTSGNKVATVQIADKTFSGREIREKLDLRSTDFRWVREGDSITITTKGYGHGVGMSQYGANGMAQAGKNYRDIVQHYYHDIHISEANQLFDKQLAFNS</sequence>
<keyword evidence="4" id="KW-1185">Reference proteome</keyword>
<reference evidence="3 4" key="1">
    <citation type="submission" date="2015-05" db="EMBL/GenBank/DDBJ databases">
        <title>Comparison of genome.</title>
        <authorList>
            <person name="Zheng Z."/>
            <person name="Sun M."/>
        </authorList>
    </citation>
    <scope>NUCLEOTIDE SEQUENCE [LARGE SCALE GENOMIC DNA]</scope>
    <source>
        <strain evidence="3 4">G25-74</strain>
    </source>
</reference>
<dbReference type="STRING" id="217031.ABB05_20800"/>